<evidence type="ECO:0000259" key="2">
    <source>
        <dbReference type="Pfam" id="PF02481"/>
    </source>
</evidence>
<dbReference type="InterPro" id="IPR003488">
    <property type="entry name" value="DprA"/>
</dbReference>
<accession>A0ABY6GRU4</accession>
<sequence length="431" mass="46910">MHTENTQAVLLLTCYFSKPRKDEVKPLSVAEYARFAEWLHGNRFLPSSLFSDFDDIFGKWKDPKKTVTGERVKALLDRGMAMGLALDKWQKAGIWLLTRSDSDYPARLKKRLGTMSPPVIFGVGNKNLLESGGLAVVGSRGIGEDDSQFTQTIGTQAAKEGINIVSGGARGVDETAMLAALNAEGTAIGILADSLLKAALAGKWRRHLQKDNLVLISTYYPEAGFNAGNAMGRNKYIYCLSDHALVVRSDKDKGGTWSGAKENLNKGWVPLLVKPSEVDGNSALLQMGGQPLEIPSSAKGTSGGWLADFINGVAASAESIGPVPDDNDLFSGLSVAEPQTEYVPEESVQEVTAPVIEDVQNIPESVNDPFFHLFTEKLRELLESKPNISLADLKPIMSDLNARQISDWLDRAESEKLVERKGRSRTYQLAG</sequence>
<keyword evidence="4" id="KW-1185">Reference proteome</keyword>
<evidence type="ECO:0000256" key="1">
    <source>
        <dbReference type="ARBA" id="ARBA00006525"/>
    </source>
</evidence>
<dbReference type="Pfam" id="PF02481">
    <property type="entry name" value="DNA_processg_A"/>
    <property type="match status" value="1"/>
</dbReference>
<dbReference type="SUPFAM" id="SSF102405">
    <property type="entry name" value="MCP/YpsA-like"/>
    <property type="match status" value="1"/>
</dbReference>
<gene>
    <name evidence="3" type="ORF">NX720_21870</name>
</gene>
<dbReference type="Proteomes" id="UP001163255">
    <property type="component" value="Chromosome"/>
</dbReference>
<dbReference type="Gene3D" id="3.40.50.450">
    <property type="match status" value="1"/>
</dbReference>
<organism evidence="3 4">
    <name type="scientific">Endozoicomonas euniceicola</name>
    <dbReference type="NCBI Taxonomy" id="1234143"/>
    <lineage>
        <taxon>Bacteria</taxon>
        <taxon>Pseudomonadati</taxon>
        <taxon>Pseudomonadota</taxon>
        <taxon>Gammaproteobacteria</taxon>
        <taxon>Oceanospirillales</taxon>
        <taxon>Endozoicomonadaceae</taxon>
        <taxon>Endozoicomonas</taxon>
    </lineage>
</organism>
<evidence type="ECO:0000313" key="4">
    <source>
        <dbReference type="Proteomes" id="UP001163255"/>
    </source>
</evidence>
<name>A0ABY6GRU4_9GAMM</name>
<feature type="domain" description="Smf/DprA SLOG" evidence="2">
    <location>
        <begin position="96"/>
        <end position="291"/>
    </location>
</feature>
<dbReference type="EMBL" id="CP103300">
    <property type="protein sequence ID" value="UYM15468.1"/>
    <property type="molecule type" value="Genomic_DNA"/>
</dbReference>
<dbReference type="InterPro" id="IPR057666">
    <property type="entry name" value="DrpA_SLOG"/>
</dbReference>
<evidence type="ECO:0000313" key="3">
    <source>
        <dbReference type="EMBL" id="UYM15468.1"/>
    </source>
</evidence>
<proteinExistence type="inferred from homology"/>
<dbReference type="RefSeq" id="WP_262597497.1">
    <property type="nucleotide sequence ID" value="NZ_CP103300.1"/>
</dbReference>
<dbReference type="PANTHER" id="PTHR43022:SF1">
    <property type="entry name" value="PROTEIN SMF"/>
    <property type="match status" value="1"/>
</dbReference>
<dbReference type="PANTHER" id="PTHR43022">
    <property type="entry name" value="PROTEIN SMF"/>
    <property type="match status" value="1"/>
</dbReference>
<reference evidence="3" key="1">
    <citation type="submission" date="2022-10" db="EMBL/GenBank/DDBJ databases">
        <title>Completed Genome Sequence of two octocoral isolated bacterium, Endozoicomonas euniceicola EF212T and Endozoicomonas gorgoniicola PS125T.</title>
        <authorList>
            <person name="Chiou Y.-J."/>
            <person name="Chen Y.-H."/>
        </authorList>
    </citation>
    <scope>NUCLEOTIDE SEQUENCE</scope>
    <source>
        <strain evidence="3">EF212</strain>
    </source>
</reference>
<protein>
    <submittedName>
        <fullName evidence="3">DNA-protecting protein DprA</fullName>
    </submittedName>
</protein>
<comment type="similarity">
    <text evidence="1">Belongs to the DprA/Smf family.</text>
</comment>